<proteinExistence type="predicted"/>
<name>A0ABZ2BKP5_9HYPH</name>
<dbReference type="Proteomes" id="UP001432360">
    <property type="component" value="Plasmid pSchITTGS70d"/>
</dbReference>
<evidence type="ECO:0000313" key="1">
    <source>
        <dbReference type="EMBL" id="WVT07791.1"/>
    </source>
</evidence>
<dbReference type="EMBL" id="CP133152">
    <property type="protein sequence ID" value="WVT07791.1"/>
    <property type="molecule type" value="Genomic_DNA"/>
</dbReference>
<keyword evidence="1" id="KW-0614">Plasmid</keyword>
<sequence>MERLEARYYLFFGIRAFHTMAAERSIPAIAEPLNEGIRPSASLPRIG</sequence>
<keyword evidence="2" id="KW-1185">Reference proteome</keyword>
<accession>A0ABZ2BKP5</accession>
<dbReference type="RefSeq" id="WP_331376799.1">
    <property type="nucleotide sequence ID" value="NZ_CP133152.1"/>
</dbReference>
<organism evidence="1 2">
    <name type="scientific">Sinorhizobium chiapasense</name>
    <dbReference type="NCBI Taxonomy" id="501572"/>
    <lineage>
        <taxon>Bacteria</taxon>
        <taxon>Pseudomonadati</taxon>
        <taxon>Pseudomonadota</taxon>
        <taxon>Alphaproteobacteria</taxon>
        <taxon>Hyphomicrobiales</taxon>
        <taxon>Rhizobiaceae</taxon>
        <taxon>Sinorhizobium/Ensifer group</taxon>
        <taxon>Sinorhizobium</taxon>
    </lineage>
</organism>
<evidence type="ECO:0000313" key="2">
    <source>
        <dbReference type="Proteomes" id="UP001432360"/>
    </source>
</evidence>
<gene>
    <name evidence="1" type="ORF">RB548_26880</name>
</gene>
<protein>
    <submittedName>
        <fullName evidence="1">Uncharacterized protein</fullName>
    </submittedName>
</protein>
<reference evidence="1" key="1">
    <citation type="submission" date="2023-08" db="EMBL/GenBank/DDBJ databases">
        <title>Complete genome sequence of Sinorhizobium chiapanecum ITTG S70 isolated from Acaciella angustissima nodules in Chiapas-Mexico.</title>
        <authorList>
            <person name="Rincon-Rosales R."/>
            <person name="Rogel M.A."/>
            <person name="Rincon-Medina C.I."/>
            <person name="Guerrero G."/>
            <person name="Manzano-Gomez L.A."/>
            <person name="Lopez-Lopez A."/>
            <person name="Rincon Molina F.A."/>
            <person name="Martinez-Romero E."/>
        </authorList>
    </citation>
    <scope>NUCLEOTIDE SEQUENCE</scope>
    <source>
        <strain evidence="1">ITTG S70</strain>
        <plasmid evidence="1">pSchITTGS70d</plasmid>
    </source>
</reference>
<geneLocation type="plasmid" evidence="1 2">
    <name>pSchITTGS70d</name>
</geneLocation>